<keyword evidence="5 9" id="KW-0010">Activator</keyword>
<accession>A0A9D3RZF0</accession>
<reference evidence="10" key="1">
    <citation type="submission" date="2021-01" db="EMBL/GenBank/DDBJ databases">
        <title>A chromosome-scale assembly of European eel, Anguilla anguilla.</title>
        <authorList>
            <person name="Henkel C."/>
            <person name="Jong-Raadsen S.A."/>
            <person name="Dufour S."/>
            <person name="Weltzien F.-A."/>
            <person name="Palstra A.P."/>
            <person name="Pelster B."/>
            <person name="Spaink H.P."/>
            <person name="Van Den Thillart G.E."/>
            <person name="Jansen H."/>
            <person name="Zahm M."/>
            <person name="Klopp C."/>
            <person name="Cedric C."/>
            <person name="Louis A."/>
            <person name="Berthelot C."/>
            <person name="Parey E."/>
            <person name="Roest Crollius H."/>
            <person name="Montfort J."/>
            <person name="Robinson-Rechavi M."/>
            <person name="Bucao C."/>
            <person name="Bouchez O."/>
            <person name="Gislard M."/>
            <person name="Lluch J."/>
            <person name="Milhes M."/>
            <person name="Lampietro C."/>
            <person name="Lopez Roques C."/>
            <person name="Donnadieu C."/>
            <person name="Braasch I."/>
            <person name="Desvignes T."/>
            <person name="Postlethwait J."/>
            <person name="Bobe J."/>
            <person name="Guiguen Y."/>
            <person name="Dirks R."/>
        </authorList>
    </citation>
    <scope>NUCLEOTIDE SEQUENCE</scope>
    <source>
        <strain evidence="10">Tag_6206</strain>
        <tissue evidence="10">Liver</tissue>
    </source>
</reference>
<keyword evidence="4 9" id="KW-0805">Transcription regulation</keyword>
<dbReference type="PANTHER" id="PTHR22890">
    <property type="entry name" value="MEDIATOR OF RNA POLYMERASE II TRANSCRIPTION SUBUNIT 11"/>
    <property type="match status" value="1"/>
</dbReference>
<dbReference type="Proteomes" id="UP001044222">
    <property type="component" value="Chromosome 8"/>
</dbReference>
<evidence type="ECO:0000256" key="1">
    <source>
        <dbReference type="ARBA" id="ARBA00004123"/>
    </source>
</evidence>
<comment type="subunit">
    <text evidence="9">Component of the Mediator complex.</text>
</comment>
<dbReference type="AlphaFoldDB" id="A0A9D3RZF0"/>
<evidence type="ECO:0000256" key="3">
    <source>
        <dbReference type="ARBA" id="ARBA00019621"/>
    </source>
</evidence>
<comment type="subcellular location">
    <subcellularLocation>
        <location evidence="1 9">Nucleus</location>
    </subcellularLocation>
</comment>
<evidence type="ECO:0000256" key="7">
    <source>
        <dbReference type="ARBA" id="ARBA00023242"/>
    </source>
</evidence>
<dbReference type="InterPro" id="IPR019404">
    <property type="entry name" value="Mediator_Med11"/>
</dbReference>
<comment type="function">
    <text evidence="9">Component of the Mediator complex, a coactivator involved in the regulated transcription of nearly all RNA polymerase II-dependent genes. Mediator functions as a bridge to convey information from gene-specific regulatory proteins to the basal RNA polymerase II transcription machinery. Mediator is recruited to promoters by direct interactions with regulatory proteins and serves as a scaffold for the assembly of a functional pre-initiation complex with RNA polymerase II and the general transcription factors.</text>
</comment>
<evidence type="ECO:0000256" key="9">
    <source>
        <dbReference type="RuleBase" id="RU364147"/>
    </source>
</evidence>
<evidence type="ECO:0000256" key="5">
    <source>
        <dbReference type="ARBA" id="ARBA00023159"/>
    </source>
</evidence>
<keyword evidence="7 9" id="KW-0539">Nucleus</keyword>
<name>A0A9D3RZF0_ANGAN</name>
<evidence type="ECO:0000313" key="10">
    <source>
        <dbReference type="EMBL" id="KAG5844827.1"/>
    </source>
</evidence>
<evidence type="ECO:0000313" key="11">
    <source>
        <dbReference type="Proteomes" id="UP001044222"/>
    </source>
</evidence>
<dbReference type="FunFam" id="1.10.287.3490:FF:000001">
    <property type="entry name" value="Mediator of RNA polymerase II transcription subunit 11"/>
    <property type="match status" value="1"/>
</dbReference>
<evidence type="ECO:0000256" key="6">
    <source>
        <dbReference type="ARBA" id="ARBA00023163"/>
    </source>
</evidence>
<dbReference type="EMBL" id="JAFIRN010000008">
    <property type="protein sequence ID" value="KAG5844827.1"/>
    <property type="molecule type" value="Genomic_DNA"/>
</dbReference>
<dbReference type="Pfam" id="PF10280">
    <property type="entry name" value="Med11"/>
    <property type="match status" value="1"/>
</dbReference>
<keyword evidence="6 9" id="KW-0804">Transcription</keyword>
<dbReference type="GO" id="GO:0016592">
    <property type="term" value="C:mediator complex"/>
    <property type="evidence" value="ECO:0007669"/>
    <property type="project" value="InterPro"/>
</dbReference>
<comment type="similarity">
    <text evidence="2 9">Belongs to the Mediator complex subunit 11 family.</text>
</comment>
<evidence type="ECO:0000256" key="2">
    <source>
        <dbReference type="ARBA" id="ARBA00008186"/>
    </source>
</evidence>
<gene>
    <name evidence="9" type="primary">MED11</name>
    <name evidence="10" type="ORF">ANANG_G00167150</name>
</gene>
<protein>
    <recommendedName>
        <fullName evidence="3 9">Mediator of RNA polymerase II transcription subunit 11</fullName>
    </recommendedName>
    <alternativeName>
        <fullName evidence="8 9">Mediator complex subunit 11</fullName>
    </alternativeName>
</protein>
<comment type="caution">
    <text evidence="10">The sequence shown here is derived from an EMBL/GenBank/DDBJ whole genome shotgun (WGS) entry which is preliminary data.</text>
</comment>
<evidence type="ECO:0000256" key="8">
    <source>
        <dbReference type="ARBA" id="ARBA00032011"/>
    </source>
</evidence>
<proteinExistence type="inferred from homology"/>
<sequence>MFAFLVLPHSLSLGAFREINRRTNCLRVRCATNRGLWNGNTHKSGRCWAGVMANERLRALEDVEREIAVVLQCAGNVVLELSKEKHNASLLDRQLTQFTGSINRVENELSSQIRYLTQVATGQPHEGSTYSARKDCQMALNRAEYARVKLGELGRTCEIMLDPQT</sequence>
<dbReference type="GO" id="GO:0003712">
    <property type="term" value="F:transcription coregulator activity"/>
    <property type="evidence" value="ECO:0007669"/>
    <property type="project" value="InterPro"/>
</dbReference>
<dbReference type="GO" id="GO:0006357">
    <property type="term" value="P:regulation of transcription by RNA polymerase II"/>
    <property type="evidence" value="ECO:0007669"/>
    <property type="project" value="InterPro"/>
</dbReference>
<evidence type="ECO:0000256" key="4">
    <source>
        <dbReference type="ARBA" id="ARBA00023015"/>
    </source>
</evidence>
<dbReference type="Gene3D" id="1.10.287.3490">
    <property type="match status" value="1"/>
</dbReference>
<organism evidence="10 11">
    <name type="scientific">Anguilla anguilla</name>
    <name type="common">European freshwater eel</name>
    <name type="synonym">Muraena anguilla</name>
    <dbReference type="NCBI Taxonomy" id="7936"/>
    <lineage>
        <taxon>Eukaryota</taxon>
        <taxon>Metazoa</taxon>
        <taxon>Chordata</taxon>
        <taxon>Craniata</taxon>
        <taxon>Vertebrata</taxon>
        <taxon>Euteleostomi</taxon>
        <taxon>Actinopterygii</taxon>
        <taxon>Neopterygii</taxon>
        <taxon>Teleostei</taxon>
        <taxon>Anguilliformes</taxon>
        <taxon>Anguillidae</taxon>
        <taxon>Anguilla</taxon>
    </lineage>
</organism>
<keyword evidence="11" id="KW-1185">Reference proteome</keyword>